<keyword evidence="2" id="KW-1185">Reference proteome</keyword>
<keyword evidence="1" id="KW-0812">Transmembrane</keyword>
<protein>
    <submittedName>
        <fullName evidence="3">Signal peptide protein</fullName>
    </submittedName>
</protein>
<keyword evidence="1" id="KW-1133">Transmembrane helix</keyword>
<evidence type="ECO:0000256" key="1">
    <source>
        <dbReference type="SAM" id="Phobius"/>
    </source>
</evidence>
<dbReference type="Proteomes" id="UP000095283">
    <property type="component" value="Unplaced"/>
</dbReference>
<dbReference type="AlphaFoldDB" id="A0A1I7WHV2"/>
<reference evidence="3" key="1">
    <citation type="submission" date="2016-11" db="UniProtKB">
        <authorList>
            <consortium name="WormBaseParasite"/>
        </authorList>
    </citation>
    <scope>IDENTIFICATION</scope>
</reference>
<name>A0A1I7WHV2_HETBA</name>
<proteinExistence type="predicted"/>
<evidence type="ECO:0000313" key="2">
    <source>
        <dbReference type="Proteomes" id="UP000095283"/>
    </source>
</evidence>
<dbReference type="WBParaSite" id="Hba_04542">
    <property type="protein sequence ID" value="Hba_04542"/>
    <property type="gene ID" value="Hba_04542"/>
</dbReference>
<keyword evidence="1" id="KW-0472">Membrane</keyword>
<sequence length="566" mass="65382">MTIYRLDVFKKKSLVVPHLLNSICIYSFLSQSLNRNVVVVLFAFNLINNTSLNMCYVKNSTATNFSFPTFLILPSVLQTYHITASHSPRPFLRTLQVEILLSPNFSLIYKLLLETSLNHIFACDVLCLYAFSSNFFYVSYINENVIHVSVLPDFLSKLRFSTLQVFIYHWTQNNSEYGYTLIFKVNTGSVIFRTHRNIYLSVARKFAEMLLSLRNLLLEDTCGREASFLQGSASELDPNKGFQLRDFAFCTADPLKPIRKFVVFLFRIRTDVLDNVKASNSSTISSILRSLNISSYILVSWSSSDIFLTMKCRILITSPWLSACTVFSGHLITQRPPSRIFSISYKRFHKFFDIFFRYDHRDLVIISMTRRPILDKKFLAKIHYQKEHISLHSLLEFLCHCLVFLTCPIPEFNIGHPSTSRIPISDACVDCRVAIHLLDDPFCIAPHYLLLLSITIIIGNITVFCLYLIRHLLSSANNFTTGRRRTFPLELNNFADWCREFFPSIIHSYLVNSSIRRTISPMFHDVVVNNLIYLCHGELFLLKRLLYLLLDSAVCTQAEHHITAHL</sequence>
<organism evidence="2 3">
    <name type="scientific">Heterorhabditis bacteriophora</name>
    <name type="common">Entomopathogenic nematode worm</name>
    <dbReference type="NCBI Taxonomy" id="37862"/>
    <lineage>
        <taxon>Eukaryota</taxon>
        <taxon>Metazoa</taxon>
        <taxon>Ecdysozoa</taxon>
        <taxon>Nematoda</taxon>
        <taxon>Chromadorea</taxon>
        <taxon>Rhabditida</taxon>
        <taxon>Rhabditina</taxon>
        <taxon>Rhabditomorpha</taxon>
        <taxon>Strongyloidea</taxon>
        <taxon>Heterorhabditidae</taxon>
        <taxon>Heterorhabditis</taxon>
    </lineage>
</organism>
<accession>A0A1I7WHV2</accession>
<feature type="transmembrane region" description="Helical" evidence="1">
    <location>
        <begin position="448"/>
        <end position="469"/>
    </location>
</feature>
<evidence type="ECO:0000313" key="3">
    <source>
        <dbReference type="WBParaSite" id="Hba_04542"/>
    </source>
</evidence>